<evidence type="ECO:0000313" key="1">
    <source>
        <dbReference type="Proteomes" id="UP000095287"/>
    </source>
</evidence>
<evidence type="ECO:0000313" key="2">
    <source>
        <dbReference type="WBParaSite" id="L893_g2593.t1"/>
    </source>
</evidence>
<dbReference type="AlphaFoldDB" id="A0A1I7ZFN7"/>
<proteinExistence type="predicted"/>
<accession>A0A1I7ZFN7</accession>
<organism evidence="1 2">
    <name type="scientific">Steinernema glaseri</name>
    <dbReference type="NCBI Taxonomy" id="37863"/>
    <lineage>
        <taxon>Eukaryota</taxon>
        <taxon>Metazoa</taxon>
        <taxon>Ecdysozoa</taxon>
        <taxon>Nematoda</taxon>
        <taxon>Chromadorea</taxon>
        <taxon>Rhabditida</taxon>
        <taxon>Tylenchina</taxon>
        <taxon>Panagrolaimomorpha</taxon>
        <taxon>Strongyloidoidea</taxon>
        <taxon>Steinernematidae</taxon>
        <taxon>Steinernema</taxon>
    </lineage>
</organism>
<name>A0A1I7ZFN7_9BILA</name>
<keyword evidence="1" id="KW-1185">Reference proteome</keyword>
<reference evidence="2" key="1">
    <citation type="submission" date="2016-11" db="UniProtKB">
        <authorList>
            <consortium name="WormBaseParasite"/>
        </authorList>
    </citation>
    <scope>IDENTIFICATION</scope>
</reference>
<protein>
    <submittedName>
        <fullName evidence="2">Uncharacterized protein</fullName>
    </submittedName>
</protein>
<dbReference type="Proteomes" id="UP000095287">
    <property type="component" value="Unplaced"/>
</dbReference>
<dbReference type="WBParaSite" id="L893_g2593.t1">
    <property type="protein sequence ID" value="L893_g2593.t1"/>
    <property type="gene ID" value="L893_g2593"/>
</dbReference>
<sequence length="86" mass="9726">MSATSVQRRTAAPSLMILRKKDKTWFRLEFCTSECGQRASEREVLDNDIESEADHCRRNPPAVIICAIEAETYVIISSMPGRILVL</sequence>